<feature type="signal peptide" evidence="1">
    <location>
        <begin position="1"/>
        <end position="24"/>
    </location>
</feature>
<evidence type="ECO:0000256" key="1">
    <source>
        <dbReference type="SAM" id="SignalP"/>
    </source>
</evidence>
<reference evidence="2" key="1">
    <citation type="journal article" date="2020" name="Ecol. Evol.">
        <title>Genome structure and content of the rice root-knot nematode (Meloidogyne graminicola).</title>
        <authorList>
            <person name="Phan N.T."/>
            <person name="Danchin E.G.J."/>
            <person name="Klopp C."/>
            <person name="Perfus-Barbeoch L."/>
            <person name="Kozlowski D.K."/>
            <person name="Koutsovoulos G.D."/>
            <person name="Lopez-Roques C."/>
            <person name="Bouchez O."/>
            <person name="Zahm M."/>
            <person name="Besnard G."/>
            <person name="Bellafiore S."/>
        </authorList>
    </citation>
    <scope>NUCLEOTIDE SEQUENCE</scope>
    <source>
        <strain evidence="2">VN-18</strain>
    </source>
</reference>
<keyword evidence="3" id="KW-1185">Reference proteome</keyword>
<accession>A0A8S9Z996</accession>
<keyword evidence="1" id="KW-0732">Signal</keyword>
<name>A0A8S9Z996_9BILA</name>
<evidence type="ECO:0000313" key="3">
    <source>
        <dbReference type="Proteomes" id="UP000605970"/>
    </source>
</evidence>
<dbReference type="Proteomes" id="UP000605970">
    <property type="component" value="Unassembled WGS sequence"/>
</dbReference>
<protein>
    <submittedName>
        <fullName evidence="2">Uncharacterized protein</fullName>
    </submittedName>
</protein>
<gene>
    <name evidence="2" type="ORF">Mgra_00009726</name>
</gene>
<sequence length="106" mass="11961">MQKIFINLLLLTLFFYITNNQLNAKVADTTTSENYCKDTDHDPIANKFFETTNCNKLAAENCCGERNGVLDNVTNDKRFCGCLIKQYGVSTLCATEVKKVFSCPKM</sequence>
<proteinExistence type="predicted"/>
<comment type="caution">
    <text evidence="2">The sequence shown here is derived from an EMBL/GenBank/DDBJ whole genome shotgun (WGS) entry which is preliminary data.</text>
</comment>
<dbReference type="AlphaFoldDB" id="A0A8S9Z996"/>
<feature type="chain" id="PRO_5035914241" evidence="1">
    <location>
        <begin position="25"/>
        <end position="106"/>
    </location>
</feature>
<dbReference type="EMBL" id="JABEBT010000179">
    <property type="protein sequence ID" value="KAF7626088.1"/>
    <property type="molecule type" value="Genomic_DNA"/>
</dbReference>
<evidence type="ECO:0000313" key="2">
    <source>
        <dbReference type="EMBL" id="KAF7626088.1"/>
    </source>
</evidence>
<organism evidence="2 3">
    <name type="scientific">Meloidogyne graminicola</name>
    <dbReference type="NCBI Taxonomy" id="189291"/>
    <lineage>
        <taxon>Eukaryota</taxon>
        <taxon>Metazoa</taxon>
        <taxon>Ecdysozoa</taxon>
        <taxon>Nematoda</taxon>
        <taxon>Chromadorea</taxon>
        <taxon>Rhabditida</taxon>
        <taxon>Tylenchina</taxon>
        <taxon>Tylenchomorpha</taxon>
        <taxon>Tylenchoidea</taxon>
        <taxon>Meloidogynidae</taxon>
        <taxon>Meloidogyninae</taxon>
        <taxon>Meloidogyne</taxon>
    </lineage>
</organism>